<gene>
    <name evidence="1" type="ORF">LPU83_2092</name>
</gene>
<dbReference type="KEGG" id="rhl:LPU83_2092"/>
<protein>
    <submittedName>
        <fullName evidence="1">Conserved protein</fullName>
    </submittedName>
</protein>
<evidence type="ECO:0000313" key="2">
    <source>
        <dbReference type="Proteomes" id="UP000019443"/>
    </source>
</evidence>
<dbReference type="eggNOG" id="COG0846">
    <property type="taxonomic scope" value="Bacteria"/>
</dbReference>
<evidence type="ECO:0000313" key="1">
    <source>
        <dbReference type="EMBL" id="CDM57749.1"/>
    </source>
</evidence>
<keyword evidence="2" id="KW-1185">Reference proteome</keyword>
<dbReference type="EMBL" id="HG916852">
    <property type="protein sequence ID" value="CDM57749.1"/>
    <property type="molecule type" value="Genomic_DNA"/>
</dbReference>
<dbReference type="Pfam" id="PF13289">
    <property type="entry name" value="SIR2_2"/>
    <property type="match status" value="1"/>
</dbReference>
<proteinExistence type="predicted"/>
<accession>W6RA02</accession>
<name>W6RA02_9HYPH</name>
<dbReference type="HOGENOM" id="CLU_267953_0_0_5"/>
<sequence length="1116" mass="126988">MNGIVYLHGKATPEYNGAEEDGFVLSSSEFGRAYLSDGWATTFIREIIERYVVVFIGYGADDPPVQYLLEALNKTNGSLDGVFALQSGEAEYATMRWRHKGVRAIAYDPANRHAALWSTLEKWAERATNPDAWVQSVVQMAKGGPENLEPYQRGQVAHLVGSVEGARALFDTTPPPPATWLAVLDPYRRYAAPEREKRFDEETPFIDPFDLYGLDSDVIPEKVDPEDDYAKRKVPPDAWDGFLLNKSDRMALLDENISSLRGYSSASVPRLPSRLDQVGTWIAKVSHQPAVLWWATRQGNLHPQLLRQIGFWLEKKGDDKLGEPLRSAWRFFLDSWQRQLRSSDDFFQLGDDIRLNGWNGTLVRQFSDIALPFIKVETASFDGPVAPIEIGDVEIGQLVSLDVEYPDVPADLNIPDSYVRPIVSNLGKNLETAVQLEKEIGGYGLGHLSPISPHNDGEDDGDRYGRTHGLSSWMLYHVKLMDRLLRLDPQAALREFESWNEEDETVFSRLRMWALAKKDLIGPKTFRMVVKSLSDNVFWDSFHARDLLLAVSARWPDLDRATRNEIERRILKGPSRRKKEGKKQFRERRAWTVLNRINWMKLNGLQLSTDMDARNVELQRDAPAWKLEYAAREARSLEGRVGTVRTVSDPTAIVDEPLANVLSKALELSKRRGVDFTEHDPFRGFVEQRPVRTLAVLRDAARRGDYPEWAWRTFLNAKARESDPARFSAVIAGEILKHQPAEIANFIRSAADWLQKSTKALAKSHSDLFYKVLERLISVVRELPAQSKSSIVRTSEQPDWTMESINSATGDLAEALFDVPQRDQIVHLQGLDKTWSRMAERLLSAPGEPRRHALVIFAHQLNWLYWADPRWTEQHLLSVLESIEFEDRQAFWAGFLWRGQAHGYKLFGILKPQMLELAKSGSLEKRGHSEALTGLILSGWRTRNPEIQQRLVSDSELRDVLVKSDDDFRVRVLWNMERSPPDQSEDQNSWIENLTELLENVWPRQIVVKSPKVTARLCDLAFSSEGNFVQVAQLVLPLLGKVGPSQVFLPALRRTGNNVTDSHPGLVLALLHAVLPDNAKLWPYGIDATLDRIGHADTTLNNDERLIELRRIWNSR</sequence>
<dbReference type="PATRIC" id="fig|348824.6.peg.2260"/>
<organism evidence="1 2">
    <name type="scientific">Rhizobium favelukesii</name>
    <dbReference type="NCBI Taxonomy" id="348824"/>
    <lineage>
        <taxon>Bacteria</taxon>
        <taxon>Pseudomonadati</taxon>
        <taxon>Pseudomonadota</taxon>
        <taxon>Alphaproteobacteria</taxon>
        <taxon>Hyphomicrobiales</taxon>
        <taxon>Rhizobiaceae</taxon>
        <taxon>Rhizobium/Agrobacterium group</taxon>
        <taxon>Rhizobium</taxon>
    </lineage>
</organism>
<reference evidence="1" key="1">
    <citation type="submission" date="2013-11" db="EMBL/GenBank/DDBJ databases">
        <title>Draft genome sequence of the broad-host-range Rhizobium sp. LPU83 strain, a member of the low-genetic diversity Oregon-like Rhizobium sp. group.</title>
        <authorList>
            <person name="Wibberg D."/>
            <person name="Puehler A."/>
            <person name="Schlueter A."/>
        </authorList>
    </citation>
    <scope>NUCLEOTIDE SEQUENCE [LARGE SCALE GENOMIC DNA]</scope>
    <source>
        <strain evidence="1">LPU83</strain>
    </source>
</reference>
<dbReference type="AlphaFoldDB" id="W6RA02"/>
<dbReference type="Proteomes" id="UP000019443">
    <property type="component" value="Chromosome"/>
</dbReference>